<dbReference type="Proteomes" id="UP000095286">
    <property type="component" value="Unplaced"/>
</dbReference>
<reference evidence="2" key="1">
    <citation type="submission" date="2016-11" db="UniProtKB">
        <authorList>
            <consortium name="WormBaseParasite"/>
        </authorList>
    </citation>
    <scope>IDENTIFICATION</scope>
    <source>
        <strain evidence="2">KR3021</strain>
    </source>
</reference>
<name>A0AC35U2T8_9BILA</name>
<protein>
    <submittedName>
        <fullName evidence="2">Monopolin complex subunit pcs1</fullName>
    </submittedName>
</protein>
<organism evidence="1 2">
    <name type="scientific">Rhabditophanes sp. KR3021</name>
    <dbReference type="NCBI Taxonomy" id="114890"/>
    <lineage>
        <taxon>Eukaryota</taxon>
        <taxon>Metazoa</taxon>
        <taxon>Ecdysozoa</taxon>
        <taxon>Nematoda</taxon>
        <taxon>Chromadorea</taxon>
        <taxon>Rhabditida</taxon>
        <taxon>Tylenchina</taxon>
        <taxon>Panagrolaimomorpha</taxon>
        <taxon>Strongyloidoidea</taxon>
        <taxon>Alloionematidae</taxon>
        <taxon>Rhabditophanes</taxon>
    </lineage>
</organism>
<dbReference type="WBParaSite" id="RSKR_0000688100.1">
    <property type="protein sequence ID" value="RSKR_0000688100.1"/>
    <property type="gene ID" value="RSKR_0000688100"/>
</dbReference>
<sequence length="296" mass="33820">MNNVSNNKGVIRKTIKFDDFEKLSKENVSLKHTLSKLYADLNEKIEEIGMFKLMVNEDIALKRKMLLQDDLLKALTNENETKAKELTEVELSVADLKTNLEESDNQKLSLIKKLRLKENEIHELKAQQIYIRSSKEASIEGLGEQIAELNKTIQMQDTRINQLMKASQNISPVPKIATQRVYPAVTKVLSHVIQNQPNITHKSTDPHHKSNKQITVGKTMANIAKESNPVSKPSAPKNNYSETFPVEFNWMTDNSNLNRIMDVTNHTFSEEEVMKVYLKLFKNADATVTYFLGMDN</sequence>
<proteinExistence type="predicted"/>
<evidence type="ECO:0000313" key="1">
    <source>
        <dbReference type="Proteomes" id="UP000095286"/>
    </source>
</evidence>
<evidence type="ECO:0000313" key="2">
    <source>
        <dbReference type="WBParaSite" id="RSKR_0000688100.1"/>
    </source>
</evidence>
<accession>A0AC35U2T8</accession>